<dbReference type="InterPro" id="IPR032675">
    <property type="entry name" value="LRR_dom_sf"/>
</dbReference>
<protein>
    <submittedName>
        <fullName evidence="7">Protein halfway</fullName>
    </submittedName>
</protein>
<evidence type="ECO:0000313" key="7">
    <source>
        <dbReference type="RefSeq" id="XP_026277562.1"/>
    </source>
</evidence>
<sequence length="572" mass="62158">MSAVLVLVLLLLVGSNARQVEPYVPSGAADGAPVAAPNGVPNDAPGGATGESVGAPVGAATSAPSPIPVPPPAPVSPSPNVTAATAPPIPQTATGSGPPPMTTPPSMVVTEPEDVEPSPCVHVGEEHCPPPGELCRCKLIPGTATVICCDVTTQLQLKESLNCQGLVGVNITALHARNITLHSLDVGVLHLTKLHLPQLESLAITDGHITELKGLLDAKNLACLNLSSNSLIDVSENTSAYLHSLTNLDLSGNDLKHVLTLHADVPQFELDISGNNNLSCDSIKELMKYMKNLQFSHDNNTYCLNPSSFHWFNSTEKVPLASVVLLNKLEQECPRGETEPCICKAVRLDMVPGKPPTFSVQVDCSNRRLTKLPLILPKNTVSLNVSYNNISNLEALSMNAAYKDIREFYADDNQITSINALEGSTFIVSFLTLSLRNNNISILPTYILSNVFDLNWTARTVRLGLNHLKCDCSTAQTIKMWLNANYKHIPDYNEVLCENMRERVFELDQNKVCTVPSDWTEYVYYLVAAEVLLLILLISKVSYDYWVFKTAGYLPWPASKMPKLPCDWVFES</sequence>
<evidence type="ECO:0000256" key="3">
    <source>
        <dbReference type="ARBA" id="ARBA00022737"/>
    </source>
</evidence>
<dbReference type="Pfam" id="PF13855">
    <property type="entry name" value="LRR_8"/>
    <property type="match status" value="1"/>
</dbReference>
<feature type="compositionally biased region" description="Pro residues" evidence="4">
    <location>
        <begin position="65"/>
        <end position="77"/>
    </location>
</feature>
<gene>
    <name evidence="7" type="primary">LOC113205949</name>
</gene>
<reference evidence="7" key="1">
    <citation type="submission" date="2025-08" db="UniProtKB">
        <authorList>
            <consortium name="RefSeq"/>
        </authorList>
    </citation>
    <scope>IDENTIFICATION</scope>
    <source>
        <tissue evidence="7">Whole organism</tissue>
    </source>
</reference>
<feature type="region of interest" description="Disordered" evidence="4">
    <location>
        <begin position="34"/>
        <end position="118"/>
    </location>
</feature>
<evidence type="ECO:0000313" key="6">
    <source>
        <dbReference type="Proteomes" id="UP000504606"/>
    </source>
</evidence>
<dbReference type="InterPro" id="IPR052286">
    <property type="entry name" value="Wnt_signaling_inhibitor"/>
</dbReference>
<evidence type="ECO:0000256" key="5">
    <source>
        <dbReference type="SAM" id="SignalP"/>
    </source>
</evidence>
<keyword evidence="3" id="KW-0677">Repeat</keyword>
<name>A0A6J1S8P7_FRAOC</name>
<dbReference type="PANTHER" id="PTHR24364:SF18">
    <property type="entry name" value="LP06937P"/>
    <property type="match status" value="1"/>
</dbReference>
<dbReference type="Proteomes" id="UP000504606">
    <property type="component" value="Unplaced"/>
</dbReference>
<keyword evidence="2 5" id="KW-0732">Signal</keyword>
<proteinExistence type="predicted"/>
<evidence type="ECO:0000256" key="2">
    <source>
        <dbReference type="ARBA" id="ARBA00022729"/>
    </source>
</evidence>
<dbReference type="OrthoDB" id="10068119at2759"/>
<dbReference type="GO" id="GO:0090090">
    <property type="term" value="P:negative regulation of canonical Wnt signaling pathway"/>
    <property type="evidence" value="ECO:0007669"/>
    <property type="project" value="TreeGrafter"/>
</dbReference>
<dbReference type="AlphaFoldDB" id="A0A6J1S8P7"/>
<dbReference type="KEGG" id="foc:113205949"/>
<feature type="signal peptide" evidence="5">
    <location>
        <begin position="1"/>
        <end position="17"/>
    </location>
</feature>
<accession>A0A6J1S8P7</accession>
<dbReference type="Gene3D" id="3.80.10.10">
    <property type="entry name" value="Ribonuclease Inhibitor"/>
    <property type="match status" value="2"/>
</dbReference>
<dbReference type="CTD" id="31120"/>
<organism evidence="6 7">
    <name type="scientific">Frankliniella occidentalis</name>
    <name type="common">Western flower thrips</name>
    <name type="synonym">Euthrips occidentalis</name>
    <dbReference type="NCBI Taxonomy" id="133901"/>
    <lineage>
        <taxon>Eukaryota</taxon>
        <taxon>Metazoa</taxon>
        <taxon>Ecdysozoa</taxon>
        <taxon>Arthropoda</taxon>
        <taxon>Hexapoda</taxon>
        <taxon>Insecta</taxon>
        <taxon>Pterygota</taxon>
        <taxon>Neoptera</taxon>
        <taxon>Paraneoptera</taxon>
        <taxon>Thysanoptera</taxon>
        <taxon>Terebrantia</taxon>
        <taxon>Thripoidea</taxon>
        <taxon>Thripidae</taxon>
        <taxon>Frankliniella</taxon>
    </lineage>
</organism>
<keyword evidence="1" id="KW-0433">Leucine-rich repeat</keyword>
<keyword evidence="6" id="KW-1185">Reference proteome</keyword>
<dbReference type="GO" id="GO:0005886">
    <property type="term" value="C:plasma membrane"/>
    <property type="evidence" value="ECO:0007669"/>
    <property type="project" value="TreeGrafter"/>
</dbReference>
<dbReference type="RefSeq" id="XP_026277562.1">
    <property type="nucleotide sequence ID" value="XM_026421777.2"/>
</dbReference>
<dbReference type="InterPro" id="IPR001611">
    <property type="entry name" value="Leu-rich_rpt"/>
</dbReference>
<evidence type="ECO:0000256" key="4">
    <source>
        <dbReference type="SAM" id="MobiDB-lite"/>
    </source>
</evidence>
<dbReference type="PANTHER" id="PTHR24364">
    <property type="entry name" value="LP06937P"/>
    <property type="match status" value="1"/>
</dbReference>
<evidence type="ECO:0000256" key="1">
    <source>
        <dbReference type="ARBA" id="ARBA00022614"/>
    </source>
</evidence>
<dbReference type="SUPFAM" id="SSF52058">
    <property type="entry name" value="L domain-like"/>
    <property type="match status" value="1"/>
</dbReference>
<feature type="chain" id="PRO_5043534544" evidence="5">
    <location>
        <begin position="18"/>
        <end position="572"/>
    </location>
</feature>
<feature type="compositionally biased region" description="Low complexity" evidence="4">
    <location>
        <begin position="78"/>
        <end position="96"/>
    </location>
</feature>
<dbReference type="GeneID" id="113205949"/>